<feature type="transmembrane region" description="Helical" evidence="6">
    <location>
        <begin position="68"/>
        <end position="90"/>
    </location>
</feature>
<keyword evidence="2 6" id="KW-0812">Transmembrane</keyword>
<feature type="compositionally biased region" description="Basic and acidic residues" evidence="5">
    <location>
        <begin position="226"/>
        <end position="241"/>
    </location>
</feature>
<reference evidence="8" key="1">
    <citation type="submission" date="2009-11" db="EMBL/GenBank/DDBJ databases">
        <title>The complete chromosome 1 of Sphaerobacter thermophilus DSM 20745.</title>
        <authorList>
            <person name="Lucas S."/>
            <person name="Copeland A."/>
            <person name="Lapidus A."/>
            <person name="Glavina del Rio T."/>
            <person name="Dalin E."/>
            <person name="Tice H."/>
            <person name="Bruce D."/>
            <person name="Goodwin L."/>
            <person name="Pitluck S."/>
            <person name="Kyrpides N."/>
            <person name="Mavromatis K."/>
            <person name="Ivanova N."/>
            <person name="Mikhailova N."/>
            <person name="LaButti K.M."/>
            <person name="Clum A."/>
            <person name="Sun H.I."/>
            <person name="Brettin T."/>
            <person name="Detter J.C."/>
            <person name="Han C."/>
            <person name="Larimer F."/>
            <person name="Land M."/>
            <person name="Hauser L."/>
            <person name="Markowitz V."/>
            <person name="Cheng J.F."/>
            <person name="Hugenholtz P."/>
            <person name="Woyke T."/>
            <person name="Wu D."/>
            <person name="Steenblock K."/>
            <person name="Schneider S."/>
            <person name="Pukall R."/>
            <person name="Goeker M."/>
            <person name="Klenk H.P."/>
            <person name="Eisen J.A."/>
        </authorList>
    </citation>
    <scope>NUCLEOTIDE SEQUENCE [LARGE SCALE GENOMIC DNA]</scope>
    <source>
        <strain evidence="8">ATCC 49802 / DSM 20745 / S 6022</strain>
    </source>
</reference>
<evidence type="ECO:0000256" key="6">
    <source>
        <dbReference type="SAM" id="Phobius"/>
    </source>
</evidence>
<dbReference type="HOGENOM" id="CLU_962900_0_0_0"/>
<accession>D1C1Z8</accession>
<feature type="transmembrane region" description="Helical" evidence="6">
    <location>
        <begin position="97"/>
        <end position="119"/>
    </location>
</feature>
<dbReference type="KEGG" id="sti:Sthe_0828"/>
<dbReference type="OrthoDB" id="163926at2"/>
<evidence type="ECO:0000256" key="3">
    <source>
        <dbReference type="ARBA" id="ARBA00022989"/>
    </source>
</evidence>
<keyword evidence="3 6" id="KW-1133">Transmembrane helix</keyword>
<feature type="region of interest" description="Disordered" evidence="5">
    <location>
        <begin position="182"/>
        <end position="201"/>
    </location>
</feature>
<dbReference type="GO" id="GO:0009403">
    <property type="term" value="P:toxin biosynthetic process"/>
    <property type="evidence" value="ECO:0007669"/>
    <property type="project" value="InterPro"/>
</dbReference>
<dbReference type="InterPro" id="IPR003825">
    <property type="entry name" value="Colicin-V_CvpA"/>
</dbReference>
<feature type="transmembrane region" description="Helical" evidence="6">
    <location>
        <begin position="6"/>
        <end position="24"/>
    </location>
</feature>
<dbReference type="GO" id="GO:0016020">
    <property type="term" value="C:membrane"/>
    <property type="evidence" value="ECO:0007669"/>
    <property type="project" value="UniProtKB-SubCell"/>
</dbReference>
<dbReference type="EMBL" id="CP001823">
    <property type="protein sequence ID" value="ACZ38265.1"/>
    <property type="molecule type" value="Genomic_DNA"/>
</dbReference>
<feature type="region of interest" description="Disordered" evidence="5">
    <location>
        <begin position="226"/>
        <end position="246"/>
    </location>
</feature>
<evidence type="ECO:0000256" key="1">
    <source>
        <dbReference type="ARBA" id="ARBA00004141"/>
    </source>
</evidence>
<dbReference type="RefSeq" id="WP_012871312.1">
    <property type="nucleotide sequence ID" value="NC_013523.1"/>
</dbReference>
<evidence type="ECO:0000313" key="8">
    <source>
        <dbReference type="Proteomes" id="UP000002027"/>
    </source>
</evidence>
<dbReference type="Proteomes" id="UP000002027">
    <property type="component" value="Chromosome 1"/>
</dbReference>
<keyword evidence="4 6" id="KW-0472">Membrane</keyword>
<dbReference type="AlphaFoldDB" id="D1C1Z8"/>
<evidence type="ECO:0000256" key="2">
    <source>
        <dbReference type="ARBA" id="ARBA00022692"/>
    </source>
</evidence>
<dbReference type="STRING" id="479434.Sthe_0828"/>
<gene>
    <name evidence="7" type="ordered locus">Sthe_0828</name>
</gene>
<comment type="subcellular location">
    <subcellularLocation>
        <location evidence="1">Membrane</location>
        <topology evidence="1">Multi-pass membrane protein</topology>
    </subcellularLocation>
</comment>
<feature type="transmembrane region" description="Helical" evidence="6">
    <location>
        <begin position="139"/>
        <end position="169"/>
    </location>
</feature>
<dbReference type="Pfam" id="PF02674">
    <property type="entry name" value="Colicin_V"/>
    <property type="match status" value="1"/>
</dbReference>
<reference evidence="7 8" key="2">
    <citation type="journal article" date="2010" name="Stand. Genomic Sci.">
        <title>Complete genome sequence of Desulfohalobium retbaense type strain (HR(100)).</title>
        <authorList>
            <person name="Spring S."/>
            <person name="Nolan M."/>
            <person name="Lapidus A."/>
            <person name="Glavina Del Rio T."/>
            <person name="Copeland A."/>
            <person name="Tice H."/>
            <person name="Cheng J.F."/>
            <person name="Lucas S."/>
            <person name="Land M."/>
            <person name="Chen F."/>
            <person name="Bruce D."/>
            <person name="Goodwin L."/>
            <person name="Pitluck S."/>
            <person name="Ivanova N."/>
            <person name="Mavromatis K."/>
            <person name="Mikhailova N."/>
            <person name="Pati A."/>
            <person name="Chen A."/>
            <person name="Palaniappan K."/>
            <person name="Hauser L."/>
            <person name="Chang Y.J."/>
            <person name="Jeffries C.D."/>
            <person name="Munk C."/>
            <person name="Kiss H."/>
            <person name="Chain P."/>
            <person name="Han C."/>
            <person name="Brettin T."/>
            <person name="Detter J.C."/>
            <person name="Schuler E."/>
            <person name="Goker M."/>
            <person name="Rohde M."/>
            <person name="Bristow J."/>
            <person name="Eisen J.A."/>
            <person name="Markowitz V."/>
            <person name="Hugenholtz P."/>
            <person name="Kyrpides N.C."/>
            <person name="Klenk H.P."/>
        </authorList>
    </citation>
    <scope>NUCLEOTIDE SEQUENCE [LARGE SCALE GENOMIC DNA]</scope>
    <source>
        <strain evidence="8">ATCC 49802 / DSM 20745 / S 6022</strain>
    </source>
</reference>
<dbReference type="InParanoid" id="D1C1Z8"/>
<dbReference type="eggNOG" id="COG1286">
    <property type="taxonomic scope" value="Bacteria"/>
</dbReference>
<sequence>MNVYLLLDILLLILIALFVPIGFWRGVQREVLVTLGILFGAALAESWAGPWGADLANLTGLRESGGAFMVAVLFLIGSTFLLGYGAGAALPMPRPGWVARVFGALVAGANGTLLLSYALRDIRFYLLSAENPAFLERAVVAQFLATGIGWVLLVAAAVFLPIVIVLALFGRGGYVEVEEEEAPEPYPEIEPPTTRAFPPRVPSSLNDDATAVYKTEPPTVPVRAAEETRPVRISESEDDASRSGGARLDAEATALLRDAHETIQIQTTPREEAHVPVSDGTCPYCHADVSEAEVYCPRCGRIL</sequence>
<evidence type="ECO:0000313" key="7">
    <source>
        <dbReference type="EMBL" id="ACZ38265.1"/>
    </source>
</evidence>
<organism evidence="7 8">
    <name type="scientific">Sphaerobacter thermophilus (strain ATCC 49802 / DSM 20745 / KCCM 41009 / NCIMB 13125 / S 6022)</name>
    <dbReference type="NCBI Taxonomy" id="479434"/>
    <lineage>
        <taxon>Bacteria</taxon>
        <taxon>Pseudomonadati</taxon>
        <taxon>Thermomicrobiota</taxon>
        <taxon>Thermomicrobia</taxon>
        <taxon>Sphaerobacterales</taxon>
        <taxon>Sphaerobacterineae</taxon>
        <taxon>Sphaerobacteraceae</taxon>
        <taxon>Sphaerobacter</taxon>
    </lineage>
</organism>
<feature type="transmembrane region" description="Helical" evidence="6">
    <location>
        <begin position="31"/>
        <end position="48"/>
    </location>
</feature>
<protein>
    <submittedName>
        <fullName evidence="7">Colicin V production protein</fullName>
    </submittedName>
</protein>
<name>D1C1Z8_SPHTD</name>
<proteinExistence type="predicted"/>
<evidence type="ECO:0000256" key="5">
    <source>
        <dbReference type="SAM" id="MobiDB-lite"/>
    </source>
</evidence>
<evidence type="ECO:0000256" key="4">
    <source>
        <dbReference type="ARBA" id="ARBA00023136"/>
    </source>
</evidence>
<keyword evidence="8" id="KW-1185">Reference proteome</keyword>